<dbReference type="Proteomes" id="UP001440612">
    <property type="component" value="Chromosome"/>
</dbReference>
<accession>A0ABZ2V5V5</accession>
<name>A0ABZ2V5V5_9RHOB</name>
<feature type="chain" id="PRO_5046410143" evidence="1">
    <location>
        <begin position="17"/>
        <end position="223"/>
    </location>
</feature>
<gene>
    <name evidence="2" type="ORF">AABB29_04715</name>
</gene>
<keyword evidence="1" id="KW-0732">Signal</keyword>
<evidence type="ECO:0000256" key="1">
    <source>
        <dbReference type="SAM" id="SignalP"/>
    </source>
</evidence>
<keyword evidence="3" id="KW-1185">Reference proteome</keyword>
<evidence type="ECO:0000313" key="2">
    <source>
        <dbReference type="EMBL" id="WZC49956.1"/>
    </source>
</evidence>
<protein>
    <submittedName>
        <fullName evidence="2">Uncharacterized protein</fullName>
    </submittedName>
</protein>
<reference evidence="3" key="1">
    <citation type="submission" date="2024-04" db="EMBL/GenBank/DDBJ databases">
        <title>Phylogenomic analyses of a clade within the roseobacter group suggest taxonomic reassignments of species of the genera Aestuariivita, Citreicella, Loktanella, Nautella, Pelagibaca, Ruegeria, Thalassobius, Thiobacimonas and Tropicibacter, and the proposal o.</title>
        <authorList>
            <person name="Jeon C.O."/>
        </authorList>
    </citation>
    <scope>NUCLEOTIDE SEQUENCE [LARGE SCALE GENOMIC DNA]</scope>
    <source>
        <strain evidence="3">BS5-3</strain>
    </source>
</reference>
<dbReference type="RefSeq" id="WP_341368066.1">
    <property type="nucleotide sequence ID" value="NZ_CP150951.2"/>
</dbReference>
<feature type="signal peptide" evidence="1">
    <location>
        <begin position="1"/>
        <end position="16"/>
    </location>
</feature>
<evidence type="ECO:0000313" key="3">
    <source>
        <dbReference type="Proteomes" id="UP001440612"/>
    </source>
</evidence>
<proteinExistence type="predicted"/>
<organism evidence="2 3">
    <name type="scientific">Yoonia phaeophyticola</name>
    <dbReference type="NCBI Taxonomy" id="3137369"/>
    <lineage>
        <taxon>Bacteria</taxon>
        <taxon>Pseudomonadati</taxon>
        <taxon>Pseudomonadota</taxon>
        <taxon>Alphaproteobacteria</taxon>
        <taxon>Rhodobacterales</taxon>
        <taxon>Paracoccaceae</taxon>
        <taxon>Yoonia</taxon>
    </lineage>
</organism>
<sequence>MRYLAALLCLAGPATAQSGAPVFSVPGGCDVYLTVQIESCSVSHYFTCEGDPAGHQRSVRLDEQGLTYVGEIDGETQWINSFHVVTGHRERLESEPVEPASFSELLEKGIDDFDFRTLSDEIGETRYVGQDTLTGRQITIDGVTLDETTYDITAYDPAGNEIWSAQGNEFISREWNRFFPGTGTVTTSGGTTARSDRPVEFIFPGEPGFLSSQPKHGCGIAVS</sequence>
<dbReference type="EMBL" id="CP150951">
    <property type="protein sequence ID" value="WZC49956.1"/>
    <property type="molecule type" value="Genomic_DNA"/>
</dbReference>